<dbReference type="AlphaFoldDB" id="A0A9W3CGE6"/>
<feature type="region of interest" description="Disordered" evidence="14">
    <location>
        <begin position="1"/>
        <end position="20"/>
    </location>
</feature>
<dbReference type="GO" id="GO:0098719">
    <property type="term" value="P:sodium ion import across plasma membrane"/>
    <property type="evidence" value="ECO:0007669"/>
    <property type="project" value="TreeGrafter"/>
</dbReference>
<feature type="transmembrane region" description="Helical" evidence="15">
    <location>
        <begin position="344"/>
        <end position="365"/>
    </location>
</feature>
<evidence type="ECO:0000256" key="4">
    <source>
        <dbReference type="ARBA" id="ARBA00022692"/>
    </source>
</evidence>
<dbReference type="InterPro" id="IPR018422">
    <property type="entry name" value="Cation/H_exchanger_CPA1"/>
</dbReference>
<evidence type="ECO:0000313" key="17">
    <source>
        <dbReference type="Proteomes" id="UP000504610"/>
    </source>
</evidence>
<evidence type="ECO:0000256" key="8">
    <source>
        <dbReference type="ARBA" id="ARBA00023065"/>
    </source>
</evidence>
<proteinExistence type="inferred from homology"/>
<keyword evidence="5" id="KW-0630">Potassium</keyword>
<keyword evidence="7" id="KW-0915">Sodium</keyword>
<evidence type="ECO:0000313" key="18">
    <source>
        <dbReference type="RefSeq" id="XP_056850575.1"/>
    </source>
</evidence>
<dbReference type="Proteomes" id="UP000504610">
    <property type="component" value="Chromosome 9"/>
</dbReference>
<keyword evidence="9 15" id="KW-0472">Membrane</keyword>
<keyword evidence="13" id="KW-0050">Antiport</keyword>
<comment type="subcellular location">
    <subcellularLocation>
        <location evidence="1">Membrane</location>
        <topology evidence="1">Multi-pass membrane protein</topology>
    </subcellularLocation>
</comment>
<dbReference type="Pfam" id="PF00999">
    <property type="entry name" value="Na_H_Exchanger"/>
    <property type="match status" value="1"/>
</dbReference>
<feature type="transmembrane region" description="Helical" evidence="15">
    <location>
        <begin position="310"/>
        <end position="332"/>
    </location>
</feature>
<feature type="transmembrane region" description="Helical" evidence="15">
    <location>
        <begin position="226"/>
        <end position="248"/>
    </location>
</feature>
<organism evidence="17 18">
    <name type="scientific">Raphanus sativus</name>
    <name type="common">Radish</name>
    <name type="synonym">Raphanus raphanistrum var. sativus</name>
    <dbReference type="NCBI Taxonomy" id="3726"/>
    <lineage>
        <taxon>Eukaryota</taxon>
        <taxon>Viridiplantae</taxon>
        <taxon>Streptophyta</taxon>
        <taxon>Embryophyta</taxon>
        <taxon>Tracheophyta</taxon>
        <taxon>Spermatophyta</taxon>
        <taxon>Magnoliopsida</taxon>
        <taxon>eudicotyledons</taxon>
        <taxon>Gunneridae</taxon>
        <taxon>Pentapetalae</taxon>
        <taxon>rosids</taxon>
        <taxon>malvids</taxon>
        <taxon>Brassicales</taxon>
        <taxon>Brassicaceae</taxon>
        <taxon>Brassiceae</taxon>
        <taxon>Raphanus</taxon>
    </lineage>
</organism>
<feature type="domain" description="Cation/H+ exchanger transmembrane" evidence="16">
    <location>
        <begin position="42"/>
        <end position="440"/>
    </location>
</feature>
<feature type="transmembrane region" description="Helical" evidence="15">
    <location>
        <begin position="54"/>
        <end position="72"/>
    </location>
</feature>
<feature type="transmembrane region" description="Helical" evidence="15">
    <location>
        <begin position="26"/>
        <end position="48"/>
    </location>
</feature>
<keyword evidence="6 15" id="KW-1133">Transmembrane helix</keyword>
<evidence type="ECO:0000256" key="9">
    <source>
        <dbReference type="ARBA" id="ARBA00023136"/>
    </source>
</evidence>
<evidence type="ECO:0000256" key="10">
    <source>
        <dbReference type="ARBA" id="ARBA00023201"/>
    </source>
</evidence>
<reference evidence="18" key="2">
    <citation type="submission" date="2025-08" db="UniProtKB">
        <authorList>
            <consortium name="RefSeq"/>
        </authorList>
    </citation>
    <scope>IDENTIFICATION</scope>
    <source>
        <tissue evidence="18">Leaf</tissue>
    </source>
</reference>
<dbReference type="GO" id="GO:0005768">
    <property type="term" value="C:endosome"/>
    <property type="evidence" value="ECO:0007669"/>
    <property type="project" value="TreeGrafter"/>
</dbReference>
<dbReference type="GO" id="GO:0005886">
    <property type="term" value="C:plasma membrane"/>
    <property type="evidence" value="ECO:0007669"/>
    <property type="project" value="TreeGrafter"/>
</dbReference>
<dbReference type="KEGG" id="rsz:108824465"/>
<evidence type="ECO:0000256" key="1">
    <source>
        <dbReference type="ARBA" id="ARBA00004141"/>
    </source>
</evidence>
<dbReference type="PANTHER" id="PTHR10110:SF127">
    <property type="entry name" value="SODIUM_HYDROGEN EXCHANGER 5-RELATED"/>
    <property type="match status" value="1"/>
</dbReference>
<comment type="catalytic activity">
    <reaction evidence="11">
        <text>Na(+)(in) + H(+)(out) = Na(+)(out) + H(+)(in)</text>
        <dbReference type="Rhea" id="RHEA:29419"/>
        <dbReference type="ChEBI" id="CHEBI:15378"/>
        <dbReference type="ChEBI" id="CHEBI:29101"/>
    </reaction>
</comment>
<gene>
    <name evidence="18" type="primary">LOC108824465</name>
</gene>
<dbReference type="GeneID" id="108824465"/>
<evidence type="ECO:0000259" key="16">
    <source>
        <dbReference type="Pfam" id="PF00999"/>
    </source>
</evidence>
<keyword evidence="2 13" id="KW-0813">Transport</keyword>
<dbReference type="InterPro" id="IPR004709">
    <property type="entry name" value="NaH_exchanger"/>
</dbReference>
<feature type="transmembrane region" description="Helical" evidence="15">
    <location>
        <begin position="92"/>
        <end position="109"/>
    </location>
</feature>
<name>A0A9W3CGE6_RAPSA</name>
<keyword evidence="8 13" id="KW-0406">Ion transport</keyword>
<keyword evidence="4 13" id="KW-0812">Transmembrane</keyword>
<evidence type="ECO:0000256" key="6">
    <source>
        <dbReference type="ARBA" id="ARBA00022989"/>
    </source>
</evidence>
<evidence type="ECO:0000256" key="5">
    <source>
        <dbReference type="ARBA" id="ARBA00022958"/>
    </source>
</evidence>
<comment type="similarity">
    <text evidence="13">Belongs to the monovalent cation:proton antiporter 1 (CPA1) transporter (TC 2.A.36) family.</text>
</comment>
<dbReference type="GO" id="GO:0015386">
    <property type="term" value="F:potassium:proton antiporter activity"/>
    <property type="evidence" value="ECO:0007669"/>
    <property type="project" value="TreeGrafter"/>
</dbReference>
<protein>
    <recommendedName>
        <fullName evidence="13">Sodium/hydrogen exchanger</fullName>
    </recommendedName>
</protein>
<evidence type="ECO:0000256" key="7">
    <source>
        <dbReference type="ARBA" id="ARBA00023053"/>
    </source>
</evidence>
<evidence type="ECO:0000256" key="14">
    <source>
        <dbReference type="SAM" id="MobiDB-lite"/>
    </source>
</evidence>
<feature type="transmembrane region" description="Helical" evidence="15">
    <location>
        <begin position="411"/>
        <end position="432"/>
    </location>
</feature>
<keyword evidence="3" id="KW-0633">Potassium transport</keyword>
<evidence type="ECO:0000256" key="12">
    <source>
        <dbReference type="ARBA" id="ARBA00047912"/>
    </source>
</evidence>
<accession>A0A9W3CGE6</accession>
<evidence type="ECO:0000256" key="13">
    <source>
        <dbReference type="RuleBase" id="RU003722"/>
    </source>
</evidence>
<dbReference type="OrthoDB" id="196264at2759"/>
<evidence type="ECO:0000256" key="2">
    <source>
        <dbReference type="ARBA" id="ARBA00022448"/>
    </source>
</evidence>
<comment type="catalytic activity">
    <reaction evidence="12">
        <text>K(+)(in) + H(+)(out) = K(+)(out) + H(+)(in)</text>
        <dbReference type="Rhea" id="RHEA:29467"/>
        <dbReference type="ChEBI" id="CHEBI:15378"/>
        <dbReference type="ChEBI" id="CHEBI:29103"/>
    </reaction>
</comment>
<evidence type="ECO:0000256" key="15">
    <source>
        <dbReference type="SAM" id="Phobius"/>
    </source>
</evidence>
<dbReference type="InterPro" id="IPR006153">
    <property type="entry name" value="Cation/H_exchanger_TM"/>
</dbReference>
<reference evidence="17" key="1">
    <citation type="journal article" date="2019" name="Database">
        <title>The radish genome database (RadishGD): an integrated information resource for radish genomics.</title>
        <authorList>
            <person name="Yu H.J."/>
            <person name="Baek S."/>
            <person name="Lee Y.J."/>
            <person name="Cho A."/>
            <person name="Mun J.H."/>
        </authorList>
    </citation>
    <scope>NUCLEOTIDE SEQUENCE [LARGE SCALE GENOMIC DNA]</scope>
    <source>
        <strain evidence="17">cv. WK10039</strain>
    </source>
</reference>
<evidence type="ECO:0000256" key="11">
    <source>
        <dbReference type="ARBA" id="ARBA00047524"/>
    </source>
</evidence>
<sequence>MSSSSSELQISPAIHDPQGQEKQQQAAGVGILLQIMMLVLSFVLGHVLRRHKFYYLPEASASLLIGLIVGGLANVSNTETSIRTWFNFHDEFFFLFLLPPIIFQSGFSLQPKPFFSNFGAIVTFSVLGTFVASIVTGVLVYLGGVMFLMYRLPFVECLMFGSLISATDPVTVLSIFQELGSDVNLYALVFGESVLNDAMAISLYRTMSLVRSHSTGQNFFMVIVRFLETFVGSMSAGVGVGFTSALLFKYAGLDVDNLQNLECCLFVLFPYFSYMLAEGLSLSGIVSILFTGIVMKHYTFSNLSANSQRFVSAFFHLISSLAETFVFIYMGFDIAMEKHSWSHVGFIFFSILFIVIARAANVFGCGYLVNLARPAHRKIPMTHQKALWYSGLRGAMAFALALQSVHELPEGHGQTIFTATTAIVVVTVLLIGGSTGTMLEALEVVGDSRDTSLGDGFEVVNNRYMTRFDDEGSPSESGFRTKLREFHKSAKSFTELDRNYLTPFFTSNSGDYDEDDDINGDQHQEERIPFTRRGNFNNRGLNF</sequence>
<feature type="transmembrane region" description="Helical" evidence="15">
    <location>
        <begin position="386"/>
        <end position="405"/>
    </location>
</feature>
<feature type="transmembrane region" description="Helical" evidence="15">
    <location>
        <begin position="121"/>
        <end position="150"/>
    </location>
</feature>
<dbReference type="NCBIfam" id="TIGR00840">
    <property type="entry name" value="b_cpa1"/>
    <property type="match status" value="1"/>
</dbReference>
<dbReference type="PANTHER" id="PTHR10110">
    <property type="entry name" value="SODIUM/HYDROGEN EXCHANGER"/>
    <property type="match status" value="1"/>
</dbReference>
<dbReference type="GO" id="GO:0051453">
    <property type="term" value="P:regulation of intracellular pH"/>
    <property type="evidence" value="ECO:0007669"/>
    <property type="project" value="TreeGrafter"/>
</dbReference>
<keyword evidence="10 13" id="KW-0739">Sodium transport</keyword>
<dbReference type="RefSeq" id="XP_056850575.1">
    <property type="nucleotide sequence ID" value="XM_056994595.1"/>
</dbReference>
<dbReference type="PRINTS" id="PR01084">
    <property type="entry name" value="NAHEXCHNGR"/>
</dbReference>
<evidence type="ECO:0000256" key="3">
    <source>
        <dbReference type="ARBA" id="ARBA00022538"/>
    </source>
</evidence>
<dbReference type="Gene3D" id="6.10.140.1330">
    <property type="match status" value="1"/>
</dbReference>
<keyword evidence="17" id="KW-1185">Reference proteome</keyword>
<dbReference type="GO" id="GO:0015385">
    <property type="term" value="F:sodium:proton antiporter activity"/>
    <property type="evidence" value="ECO:0007669"/>
    <property type="project" value="InterPro"/>
</dbReference>
<feature type="transmembrane region" description="Helical" evidence="15">
    <location>
        <begin position="268"/>
        <end position="290"/>
    </location>
</feature>